<protein>
    <submittedName>
        <fullName evidence="2">Uncharacterized protein</fullName>
    </submittedName>
</protein>
<name>A0AAD7KCE2_9AGAR</name>
<evidence type="ECO:0000256" key="1">
    <source>
        <dbReference type="SAM" id="MobiDB-lite"/>
    </source>
</evidence>
<feature type="region of interest" description="Disordered" evidence="1">
    <location>
        <begin position="47"/>
        <end position="72"/>
    </location>
</feature>
<dbReference type="EMBL" id="JARJLG010000003">
    <property type="protein sequence ID" value="KAJ7782441.1"/>
    <property type="molecule type" value="Genomic_DNA"/>
</dbReference>
<evidence type="ECO:0000313" key="2">
    <source>
        <dbReference type="EMBL" id="KAJ7782441.1"/>
    </source>
</evidence>
<organism evidence="2 3">
    <name type="scientific">Mycena maculata</name>
    <dbReference type="NCBI Taxonomy" id="230809"/>
    <lineage>
        <taxon>Eukaryota</taxon>
        <taxon>Fungi</taxon>
        <taxon>Dikarya</taxon>
        <taxon>Basidiomycota</taxon>
        <taxon>Agaricomycotina</taxon>
        <taxon>Agaricomycetes</taxon>
        <taxon>Agaricomycetidae</taxon>
        <taxon>Agaricales</taxon>
        <taxon>Marasmiineae</taxon>
        <taxon>Mycenaceae</taxon>
        <taxon>Mycena</taxon>
    </lineage>
</organism>
<evidence type="ECO:0000313" key="3">
    <source>
        <dbReference type="Proteomes" id="UP001215280"/>
    </source>
</evidence>
<accession>A0AAD7KCE2</accession>
<gene>
    <name evidence="2" type="ORF">DFH07DRAFT_323073</name>
</gene>
<comment type="caution">
    <text evidence="2">The sequence shown here is derived from an EMBL/GenBank/DDBJ whole genome shotgun (WGS) entry which is preliminary data.</text>
</comment>
<feature type="region of interest" description="Disordered" evidence="1">
    <location>
        <begin position="95"/>
        <end position="119"/>
    </location>
</feature>
<dbReference type="AlphaFoldDB" id="A0AAD7KCE2"/>
<sequence length="188" mass="20792">MHLLWTSYMRKTHSGAVFAAWIPEVNFLRAEDFQFEPLVLCAVATESGDQEDQEPGNMDVDDPHPPPPPRKRRTLRISIIITRVYKVPALLLSPPRSRSQPVSAATAFTAPPAPSPPRAPARAAALCTPAQRCCARATTICTSHLPTPPSCPPLGVVELVVWDKNLRRPRPPTARRPTPHRPQRQGRV</sequence>
<feature type="region of interest" description="Disordered" evidence="1">
    <location>
        <begin position="167"/>
        <end position="188"/>
    </location>
</feature>
<dbReference type="Proteomes" id="UP001215280">
    <property type="component" value="Unassembled WGS sequence"/>
</dbReference>
<feature type="compositionally biased region" description="Basic residues" evidence="1">
    <location>
        <begin position="177"/>
        <end position="188"/>
    </location>
</feature>
<proteinExistence type="predicted"/>
<reference evidence="2" key="1">
    <citation type="submission" date="2023-03" db="EMBL/GenBank/DDBJ databases">
        <title>Massive genome expansion in bonnet fungi (Mycena s.s.) driven by repeated elements and novel gene families across ecological guilds.</title>
        <authorList>
            <consortium name="Lawrence Berkeley National Laboratory"/>
            <person name="Harder C.B."/>
            <person name="Miyauchi S."/>
            <person name="Viragh M."/>
            <person name="Kuo A."/>
            <person name="Thoen E."/>
            <person name="Andreopoulos B."/>
            <person name="Lu D."/>
            <person name="Skrede I."/>
            <person name="Drula E."/>
            <person name="Henrissat B."/>
            <person name="Morin E."/>
            <person name="Kohler A."/>
            <person name="Barry K."/>
            <person name="LaButti K."/>
            <person name="Morin E."/>
            <person name="Salamov A."/>
            <person name="Lipzen A."/>
            <person name="Mereny Z."/>
            <person name="Hegedus B."/>
            <person name="Baldrian P."/>
            <person name="Stursova M."/>
            <person name="Weitz H."/>
            <person name="Taylor A."/>
            <person name="Grigoriev I.V."/>
            <person name="Nagy L.G."/>
            <person name="Martin F."/>
            <person name="Kauserud H."/>
        </authorList>
    </citation>
    <scope>NUCLEOTIDE SEQUENCE</scope>
    <source>
        <strain evidence="2">CBHHK188m</strain>
    </source>
</reference>
<keyword evidence="3" id="KW-1185">Reference proteome</keyword>